<dbReference type="FunFam" id="1.10.510.10:FF:000287">
    <property type="entry name" value="probable LRR receptor-like serine/threonine-protein kinase RKF3"/>
    <property type="match status" value="1"/>
</dbReference>
<dbReference type="InterPro" id="IPR000719">
    <property type="entry name" value="Prot_kinase_dom"/>
</dbReference>
<evidence type="ECO:0000256" key="1">
    <source>
        <dbReference type="ARBA" id="ARBA00004162"/>
    </source>
</evidence>
<evidence type="ECO:0000256" key="5">
    <source>
        <dbReference type="ARBA" id="ARBA00022527"/>
    </source>
</evidence>
<evidence type="ECO:0000256" key="11">
    <source>
        <dbReference type="ARBA" id="ARBA00022840"/>
    </source>
</evidence>
<dbReference type="Pfam" id="PF07727">
    <property type="entry name" value="RVT_2"/>
    <property type="match status" value="1"/>
</dbReference>
<dbReference type="GO" id="GO:0004674">
    <property type="term" value="F:protein serine/threonine kinase activity"/>
    <property type="evidence" value="ECO:0007669"/>
    <property type="project" value="UniProtKB-KW"/>
</dbReference>
<evidence type="ECO:0000256" key="9">
    <source>
        <dbReference type="ARBA" id="ARBA00022741"/>
    </source>
</evidence>
<dbReference type="SMART" id="SM00220">
    <property type="entry name" value="S_TKc"/>
    <property type="match status" value="1"/>
</dbReference>
<dbReference type="GO" id="GO:0005524">
    <property type="term" value="F:ATP binding"/>
    <property type="evidence" value="ECO:0007669"/>
    <property type="project" value="UniProtKB-KW"/>
</dbReference>
<keyword evidence="15" id="KW-0325">Glycoprotein</keyword>
<dbReference type="InterPro" id="IPR052059">
    <property type="entry name" value="CR_Ser/Thr_kinase"/>
</dbReference>
<keyword evidence="8" id="KW-0732">Signal</keyword>
<dbReference type="InterPro" id="IPR008271">
    <property type="entry name" value="Ser/Thr_kinase_AS"/>
</dbReference>
<evidence type="ECO:0000256" key="6">
    <source>
        <dbReference type="ARBA" id="ARBA00022679"/>
    </source>
</evidence>
<reference evidence="20" key="1">
    <citation type="journal article" date="2012" name="Nat. Biotechnol.">
        <title>Draft genome sequence of pigeonpea (Cajanus cajan), an orphan legume crop of resource-poor farmers.</title>
        <authorList>
            <person name="Varshney R.K."/>
            <person name="Chen W."/>
            <person name="Li Y."/>
            <person name="Bharti A.K."/>
            <person name="Saxena R.K."/>
            <person name="Schlueter J.A."/>
            <person name="Donoghue M.T."/>
            <person name="Azam S."/>
            <person name="Fan G."/>
            <person name="Whaley A.M."/>
            <person name="Farmer A.D."/>
            <person name="Sheridan J."/>
            <person name="Iwata A."/>
            <person name="Tuteja R."/>
            <person name="Penmetsa R.V."/>
            <person name="Wu W."/>
            <person name="Upadhyaya H.D."/>
            <person name="Yang S.P."/>
            <person name="Shah T."/>
            <person name="Saxena K.B."/>
            <person name="Michael T."/>
            <person name="McCombie W.R."/>
            <person name="Yang B."/>
            <person name="Zhang G."/>
            <person name="Yang H."/>
            <person name="Wang J."/>
            <person name="Spillane C."/>
            <person name="Cook D.R."/>
            <person name="May G.D."/>
            <person name="Xu X."/>
            <person name="Jackson S.A."/>
        </authorList>
    </citation>
    <scope>NUCLEOTIDE SEQUENCE [LARGE SCALE GENOMIC DNA]</scope>
</reference>
<dbReference type="GO" id="GO:0005886">
    <property type="term" value="C:plasma membrane"/>
    <property type="evidence" value="ECO:0007669"/>
    <property type="project" value="UniProtKB-SubCell"/>
</dbReference>
<name>A0A151RCH8_CAJCA</name>
<evidence type="ECO:0000256" key="10">
    <source>
        <dbReference type="ARBA" id="ARBA00022777"/>
    </source>
</evidence>
<comment type="subcellular location">
    <subcellularLocation>
        <location evidence="1">Cell membrane</location>
        <topology evidence="1">Single-pass membrane protein</topology>
    </subcellularLocation>
    <subcellularLocation>
        <location evidence="2">Membrane</location>
        <topology evidence="2">Single-pass type I membrane protein</topology>
    </subcellularLocation>
</comment>
<evidence type="ECO:0000256" key="12">
    <source>
        <dbReference type="ARBA" id="ARBA00022989"/>
    </source>
</evidence>
<dbReference type="EC" id="2.7.11.1" evidence="3"/>
<evidence type="ECO:0000256" key="17">
    <source>
        <dbReference type="ARBA" id="ARBA00048679"/>
    </source>
</evidence>
<keyword evidence="11" id="KW-0067">ATP-binding</keyword>
<keyword evidence="6" id="KW-0808">Transferase</keyword>
<keyword evidence="10 20" id="KW-0418">Kinase</keyword>
<evidence type="ECO:0000256" key="8">
    <source>
        <dbReference type="ARBA" id="ARBA00022729"/>
    </source>
</evidence>
<evidence type="ECO:0000313" key="20">
    <source>
        <dbReference type="EMBL" id="KYP40227.1"/>
    </source>
</evidence>
<protein>
    <recommendedName>
        <fullName evidence="3">non-specific serine/threonine protein kinase</fullName>
        <ecNumber evidence="3">2.7.11.1</ecNumber>
    </recommendedName>
</protein>
<dbReference type="InterPro" id="IPR043891">
    <property type="entry name" value="SPARK"/>
</dbReference>
<feature type="transmembrane region" description="Helical" evidence="18">
    <location>
        <begin position="320"/>
        <end position="337"/>
    </location>
</feature>
<dbReference type="InterPro" id="IPR043502">
    <property type="entry name" value="DNA/RNA_pol_sf"/>
</dbReference>
<dbReference type="Gene3D" id="3.30.200.20">
    <property type="entry name" value="Phosphorylase Kinase, domain 1"/>
    <property type="match status" value="1"/>
</dbReference>
<comment type="catalytic activity">
    <reaction evidence="16">
        <text>L-threonyl-[protein] + ATP = O-phospho-L-threonyl-[protein] + ADP + H(+)</text>
        <dbReference type="Rhea" id="RHEA:46608"/>
        <dbReference type="Rhea" id="RHEA-COMP:11060"/>
        <dbReference type="Rhea" id="RHEA-COMP:11605"/>
        <dbReference type="ChEBI" id="CHEBI:15378"/>
        <dbReference type="ChEBI" id="CHEBI:30013"/>
        <dbReference type="ChEBI" id="CHEBI:30616"/>
        <dbReference type="ChEBI" id="CHEBI:61977"/>
        <dbReference type="ChEBI" id="CHEBI:456216"/>
        <dbReference type="EC" id="2.7.11.1"/>
    </reaction>
</comment>
<evidence type="ECO:0000256" key="13">
    <source>
        <dbReference type="ARBA" id="ARBA00023136"/>
    </source>
</evidence>
<sequence>LHKVLYGLKQAPRAWYNRINGYLLQKEFKRSENEATLYVKKSNNEVQLIVSLYVDDLLVIGNESNSLNQFKKDMEKEFEMTNLGKMKYFLGMEISQQNDGIFISQRKYALEILKKFYMDKCNPVATPLVANENFSKNDGENSADVSIYRSIIGSLLYLSATRPNLMFVASLLSRFMHSPSQVHFDAAKRVLRYIKSTTDYGLYFDDSKSTSEYVFSFDSAIFSWNSKKQDVVAQSSTEAEYISAAAAANQAIWLRKILLDVGQIQDEATVIWVDNKYAISIAKNPIQHGRTKHINVKFHPLEKQRNQKKSEIKMYEVHKTFTSLLFFLLLIYVFLPFKHVKCFISISQPCSFYFFDTNQKRGGEKEKGVLCLQFITNSEMILPLLMSLLTICIAGAAPFSCPMDLSYVETIPWNTSICRDAIDSQPCCQTLFSIFGIALAQRLKETSFFYLPNQNTSSTCLHDFKLKLEALSIPPKMLLFCFPDPTLFVTNSSFCAGIRTTQDWRQRVGMVTPLDTSCNGDLKDQTRCSNCSNAAIKLISKLKSIDPNANATKCFYFVVLYAAGVANPFGTTDLSTTSCILGLPQPSSGITKGSSNKRAKVMKLVFSLLGAVVGVVIAFVLMVMYRKWDKRKKEKVHHHRQVENEARASVLLLSNTDAKWFDISELQRATDKFSQDNMVGRGGDGVVYKGTLSDGTVVAIKEIFDLETKGDEEFCYEVEIISKIKHRNLLSLRGCCVTSDNLKGKRRFLVHDFMPNGSLCYQLSLGGANRLTWLQRKNIILDVAKGLAYLHYEIKPPIYHRDIKATNILLDSKMNAKLADFSLAKQGYEGQSHLTTRVAGTYGYLAPEYALYGQLTEKSDVYSFGIVILETMSGRKVVDTLNSSEDSITDWVWTLMESGKMKEIFDESIREGPEKMMERFVHVGMLCAHAVVALRPTITEALKMLEGDIDIPKLPDRPVPLTHSSFQYSLLHGMQRSG</sequence>
<evidence type="ECO:0000256" key="18">
    <source>
        <dbReference type="SAM" id="Phobius"/>
    </source>
</evidence>
<evidence type="ECO:0000256" key="16">
    <source>
        <dbReference type="ARBA" id="ARBA00047899"/>
    </source>
</evidence>
<evidence type="ECO:0000256" key="7">
    <source>
        <dbReference type="ARBA" id="ARBA00022692"/>
    </source>
</evidence>
<dbReference type="Gramene" id="C.cajan_33509.t">
    <property type="protein sequence ID" value="C.cajan_33509.t"/>
    <property type="gene ID" value="C.cajan_33509"/>
</dbReference>
<dbReference type="PROSITE" id="PS00108">
    <property type="entry name" value="PROTEIN_KINASE_ST"/>
    <property type="match status" value="1"/>
</dbReference>
<keyword evidence="12 18" id="KW-1133">Transmembrane helix</keyword>
<keyword evidence="14 20" id="KW-0675">Receptor</keyword>
<dbReference type="EMBL" id="KQ483849">
    <property type="protein sequence ID" value="KYP40227.1"/>
    <property type="molecule type" value="Genomic_DNA"/>
</dbReference>
<proteinExistence type="predicted"/>
<evidence type="ECO:0000256" key="14">
    <source>
        <dbReference type="ARBA" id="ARBA00023170"/>
    </source>
</evidence>
<evidence type="ECO:0000313" key="21">
    <source>
        <dbReference type="Proteomes" id="UP000075243"/>
    </source>
</evidence>
<dbReference type="Proteomes" id="UP000075243">
    <property type="component" value="Unassembled WGS sequence"/>
</dbReference>
<dbReference type="Gene3D" id="1.10.510.10">
    <property type="entry name" value="Transferase(Phosphotransferase) domain 1"/>
    <property type="match status" value="1"/>
</dbReference>
<dbReference type="OMA" id="MESTWFL"/>
<evidence type="ECO:0000256" key="3">
    <source>
        <dbReference type="ARBA" id="ARBA00012513"/>
    </source>
</evidence>
<feature type="domain" description="Protein kinase" evidence="19">
    <location>
        <begin position="673"/>
        <end position="932"/>
    </location>
</feature>
<dbReference type="PANTHER" id="PTHR47973">
    <property type="entry name" value="CYSTEINE-RICH RECEPTOR-LIKE PROTEIN KINASE 3"/>
    <property type="match status" value="1"/>
</dbReference>
<feature type="transmembrane region" description="Helical" evidence="18">
    <location>
        <begin position="604"/>
        <end position="625"/>
    </location>
</feature>
<dbReference type="InterPro" id="IPR011009">
    <property type="entry name" value="Kinase-like_dom_sf"/>
</dbReference>
<keyword evidence="13 18" id="KW-0472">Membrane</keyword>
<keyword evidence="5" id="KW-0723">Serine/threonine-protein kinase</keyword>
<dbReference type="SUPFAM" id="SSF56112">
    <property type="entry name" value="Protein kinase-like (PK-like)"/>
    <property type="match status" value="1"/>
</dbReference>
<dbReference type="SUPFAM" id="SSF56672">
    <property type="entry name" value="DNA/RNA polymerases"/>
    <property type="match status" value="1"/>
</dbReference>
<dbReference type="CDD" id="cd14066">
    <property type="entry name" value="STKc_IRAK"/>
    <property type="match status" value="1"/>
</dbReference>
<feature type="non-terminal residue" evidence="20">
    <location>
        <position position="1"/>
    </location>
</feature>
<dbReference type="Pfam" id="PF00069">
    <property type="entry name" value="Pkinase"/>
    <property type="match status" value="1"/>
</dbReference>
<organism evidence="20 21">
    <name type="scientific">Cajanus cajan</name>
    <name type="common">Pigeon pea</name>
    <name type="synonym">Cajanus indicus</name>
    <dbReference type="NCBI Taxonomy" id="3821"/>
    <lineage>
        <taxon>Eukaryota</taxon>
        <taxon>Viridiplantae</taxon>
        <taxon>Streptophyta</taxon>
        <taxon>Embryophyta</taxon>
        <taxon>Tracheophyta</taxon>
        <taxon>Spermatophyta</taxon>
        <taxon>Magnoliopsida</taxon>
        <taxon>eudicotyledons</taxon>
        <taxon>Gunneridae</taxon>
        <taxon>Pentapetalae</taxon>
        <taxon>rosids</taxon>
        <taxon>fabids</taxon>
        <taxon>Fabales</taxon>
        <taxon>Fabaceae</taxon>
        <taxon>Papilionoideae</taxon>
        <taxon>50 kb inversion clade</taxon>
        <taxon>NPAAA clade</taxon>
        <taxon>indigoferoid/millettioid clade</taxon>
        <taxon>Phaseoleae</taxon>
        <taxon>Cajanus</taxon>
    </lineage>
</organism>
<comment type="catalytic activity">
    <reaction evidence="17">
        <text>L-seryl-[protein] + ATP = O-phospho-L-seryl-[protein] + ADP + H(+)</text>
        <dbReference type="Rhea" id="RHEA:17989"/>
        <dbReference type="Rhea" id="RHEA-COMP:9863"/>
        <dbReference type="Rhea" id="RHEA-COMP:11604"/>
        <dbReference type="ChEBI" id="CHEBI:15378"/>
        <dbReference type="ChEBI" id="CHEBI:29999"/>
        <dbReference type="ChEBI" id="CHEBI:30616"/>
        <dbReference type="ChEBI" id="CHEBI:83421"/>
        <dbReference type="ChEBI" id="CHEBI:456216"/>
        <dbReference type="EC" id="2.7.11.1"/>
    </reaction>
</comment>
<evidence type="ECO:0000256" key="15">
    <source>
        <dbReference type="ARBA" id="ARBA00023180"/>
    </source>
</evidence>
<dbReference type="InterPro" id="IPR013103">
    <property type="entry name" value="RVT_2"/>
</dbReference>
<gene>
    <name evidence="20" type="ORF">KK1_038420</name>
</gene>
<keyword evidence="21" id="KW-1185">Reference proteome</keyword>
<dbReference type="PROSITE" id="PS50011">
    <property type="entry name" value="PROTEIN_KINASE_DOM"/>
    <property type="match status" value="1"/>
</dbReference>
<dbReference type="CDD" id="cd09272">
    <property type="entry name" value="RNase_HI_RT_Ty1"/>
    <property type="match status" value="1"/>
</dbReference>
<keyword evidence="9" id="KW-0547">Nucleotide-binding</keyword>
<evidence type="ECO:0000256" key="2">
    <source>
        <dbReference type="ARBA" id="ARBA00004479"/>
    </source>
</evidence>
<dbReference type="Pfam" id="PF19160">
    <property type="entry name" value="SPARK"/>
    <property type="match status" value="1"/>
</dbReference>
<dbReference type="AlphaFoldDB" id="A0A151RCH8"/>
<keyword evidence="7 18" id="KW-0812">Transmembrane</keyword>
<keyword evidence="4" id="KW-1003">Cell membrane</keyword>
<dbReference type="FunFam" id="3.30.200.20:FF:000542">
    <property type="entry name" value="Receptor-like serine/threonine-protein kinase At4g25390"/>
    <property type="match status" value="1"/>
</dbReference>
<accession>A0A151RCH8</accession>
<evidence type="ECO:0000256" key="4">
    <source>
        <dbReference type="ARBA" id="ARBA00022475"/>
    </source>
</evidence>
<evidence type="ECO:0000259" key="19">
    <source>
        <dbReference type="PROSITE" id="PS50011"/>
    </source>
</evidence>